<evidence type="ECO:0000313" key="2">
    <source>
        <dbReference type="Proteomes" id="UP000814033"/>
    </source>
</evidence>
<proteinExistence type="predicted"/>
<dbReference type="Proteomes" id="UP000814033">
    <property type="component" value="Unassembled WGS sequence"/>
</dbReference>
<comment type="caution">
    <text evidence="1">The sequence shown here is derived from an EMBL/GenBank/DDBJ whole genome shotgun (WGS) entry which is preliminary data.</text>
</comment>
<organism evidence="1 2">
    <name type="scientific">Auriscalpium vulgare</name>
    <dbReference type="NCBI Taxonomy" id="40419"/>
    <lineage>
        <taxon>Eukaryota</taxon>
        <taxon>Fungi</taxon>
        <taxon>Dikarya</taxon>
        <taxon>Basidiomycota</taxon>
        <taxon>Agaricomycotina</taxon>
        <taxon>Agaricomycetes</taxon>
        <taxon>Russulales</taxon>
        <taxon>Auriscalpiaceae</taxon>
        <taxon>Auriscalpium</taxon>
    </lineage>
</organism>
<evidence type="ECO:0000313" key="1">
    <source>
        <dbReference type="EMBL" id="KAI0045054.1"/>
    </source>
</evidence>
<name>A0ACB8RLD4_9AGAM</name>
<sequence length="458" mass="48974">MIFFAHSIFHVFSVVSAVFFAVAVVHPVDLALVRGGLDALFAMVLERKALLSTPIPYSPESDPRPPNLQVGERALAVRLASTDLAVFVPATSHRPSASTPTTTAVVAAPEPWETQMPVVWREESTALVLYAGNTELAVIPLGVCDWPAAMRPTSPAATPVGIIPPSLLRAEACAAFLRDGATPPPPPVHAMCTYPAVPCTLALASTAGALRVPSDSFAQTSTSAPRTVSYSTSVALVELNSPATWVADALGPRATAVEITHRLDLIASSFKYFTTFVWKATVAAAVLLMAIRFTQMEFTFDRDVMDQLGLKIILCRVITSNYPGRLVQDKMIWTTVEDIAKANPVLAPCEVCAFPSDDLTPVPTSPAGRTMKGEKKARQKANKAAAAAPDLQDLVRHRRAPATLSYPQLRACNKAALTNVSDDDSHNWTIVSSKKCTRSTLIVHAPEPPKGSSSSTLM</sequence>
<gene>
    <name evidence="1" type="ORF">FA95DRAFT_1608034</name>
</gene>
<keyword evidence="2" id="KW-1185">Reference proteome</keyword>
<reference evidence="1" key="1">
    <citation type="submission" date="2021-02" db="EMBL/GenBank/DDBJ databases">
        <authorList>
            <consortium name="DOE Joint Genome Institute"/>
            <person name="Ahrendt S."/>
            <person name="Looney B.P."/>
            <person name="Miyauchi S."/>
            <person name="Morin E."/>
            <person name="Drula E."/>
            <person name="Courty P.E."/>
            <person name="Chicoki N."/>
            <person name="Fauchery L."/>
            <person name="Kohler A."/>
            <person name="Kuo A."/>
            <person name="Labutti K."/>
            <person name="Pangilinan J."/>
            <person name="Lipzen A."/>
            <person name="Riley R."/>
            <person name="Andreopoulos W."/>
            <person name="He G."/>
            <person name="Johnson J."/>
            <person name="Barry K.W."/>
            <person name="Grigoriev I.V."/>
            <person name="Nagy L."/>
            <person name="Hibbett D."/>
            <person name="Henrissat B."/>
            <person name="Matheny P.B."/>
            <person name="Labbe J."/>
            <person name="Martin F."/>
        </authorList>
    </citation>
    <scope>NUCLEOTIDE SEQUENCE</scope>
    <source>
        <strain evidence="1">FP105234-sp</strain>
    </source>
</reference>
<reference evidence="1" key="2">
    <citation type="journal article" date="2022" name="New Phytol.">
        <title>Evolutionary transition to the ectomycorrhizal habit in the genomes of a hyperdiverse lineage of mushroom-forming fungi.</title>
        <authorList>
            <person name="Looney B."/>
            <person name="Miyauchi S."/>
            <person name="Morin E."/>
            <person name="Drula E."/>
            <person name="Courty P.E."/>
            <person name="Kohler A."/>
            <person name="Kuo A."/>
            <person name="LaButti K."/>
            <person name="Pangilinan J."/>
            <person name="Lipzen A."/>
            <person name="Riley R."/>
            <person name="Andreopoulos W."/>
            <person name="He G."/>
            <person name="Johnson J."/>
            <person name="Nolan M."/>
            <person name="Tritt A."/>
            <person name="Barry K.W."/>
            <person name="Grigoriev I.V."/>
            <person name="Nagy L.G."/>
            <person name="Hibbett D."/>
            <person name="Henrissat B."/>
            <person name="Matheny P.B."/>
            <person name="Labbe J."/>
            <person name="Martin F.M."/>
        </authorList>
    </citation>
    <scope>NUCLEOTIDE SEQUENCE</scope>
    <source>
        <strain evidence="1">FP105234-sp</strain>
    </source>
</reference>
<protein>
    <submittedName>
        <fullName evidence="1">Uncharacterized protein</fullName>
    </submittedName>
</protein>
<dbReference type="EMBL" id="MU275963">
    <property type="protein sequence ID" value="KAI0045054.1"/>
    <property type="molecule type" value="Genomic_DNA"/>
</dbReference>
<accession>A0ACB8RLD4</accession>